<feature type="region of interest" description="Disordered" evidence="1">
    <location>
        <begin position="1"/>
        <end position="32"/>
    </location>
</feature>
<feature type="region of interest" description="Disordered" evidence="1">
    <location>
        <begin position="182"/>
        <end position="258"/>
    </location>
</feature>
<feature type="compositionally biased region" description="Basic residues" evidence="1">
    <location>
        <begin position="49"/>
        <end position="58"/>
    </location>
</feature>
<reference evidence="2" key="1">
    <citation type="submission" date="2020-06" db="EMBL/GenBank/DDBJ databases">
        <authorList>
            <person name="Gonzalez-de la Fuente S."/>
            <person name="Peiro-Pastor R."/>
            <person name="Rastrojo A."/>
            <person name="Moreno J."/>
            <person name="Carrasco-Ramiro F."/>
            <person name="Requena JM."/>
            <person name="Aguado B."/>
        </authorList>
    </citation>
    <scope>NUCLEOTIDE SEQUENCE</scope>
</reference>
<protein>
    <submittedName>
        <fullName evidence="2">Hypothetical_protein_-_conserved</fullName>
    </submittedName>
</protein>
<feature type="region of interest" description="Disordered" evidence="1">
    <location>
        <begin position="125"/>
        <end position="146"/>
    </location>
</feature>
<dbReference type="EMBL" id="LR812955">
    <property type="protein sequence ID" value="CAC9487687.1"/>
    <property type="molecule type" value="Genomic_DNA"/>
</dbReference>
<dbReference type="Proteomes" id="UP000255414">
    <property type="component" value="Chromosome 22"/>
</dbReference>
<organism evidence="2 3">
    <name type="scientific">Leishmania infantum</name>
    <dbReference type="NCBI Taxonomy" id="5671"/>
    <lineage>
        <taxon>Eukaryota</taxon>
        <taxon>Discoba</taxon>
        <taxon>Euglenozoa</taxon>
        <taxon>Kinetoplastea</taxon>
        <taxon>Metakinetoplastina</taxon>
        <taxon>Trypanosomatida</taxon>
        <taxon>Trypanosomatidae</taxon>
        <taxon>Leishmaniinae</taxon>
        <taxon>Leishmania</taxon>
    </lineage>
</organism>
<evidence type="ECO:0000313" key="2">
    <source>
        <dbReference type="EMBL" id="CAC9487687.1"/>
    </source>
</evidence>
<name>A0A6L0XP07_LEIIN</name>
<dbReference type="AlphaFoldDB" id="A0A6L0XP07"/>
<evidence type="ECO:0000256" key="1">
    <source>
        <dbReference type="SAM" id="MobiDB-lite"/>
    </source>
</evidence>
<evidence type="ECO:0000313" key="3">
    <source>
        <dbReference type="Proteomes" id="UP000255414"/>
    </source>
</evidence>
<gene>
    <name evidence="2" type="ORF">LINF_220009400</name>
</gene>
<proteinExistence type="predicted"/>
<feature type="region of interest" description="Disordered" evidence="1">
    <location>
        <begin position="49"/>
        <end position="88"/>
    </location>
</feature>
<sequence>MAQAVSSAEGGSRAALEQPRPPSAPSRSALALRRRSALRAPALLPRRRARWRSWRRTAPRTWAQAVSSAEGGSRAALEQPRPPSAPSRARLRCVGGVRCRAGVAAEAAGALAQLAEDRAADMAQAVSSAEGGSRAALEATEAAERAEQERACVASEECAARAGVAAEAAGALAQLAEDRAADMAQAVSSAEGGSRAALRQPRPPSAPSRSALALRRRSALRAPALLPRRGRAGAAGGGPRRGHGAGRVERRGRQPRRP</sequence>
<accession>A0A6L0XP07</accession>